<reference evidence="3" key="1">
    <citation type="journal article" date="2019" name="Int. J. Syst. Evol. Microbiol.">
        <title>The Global Catalogue of Microorganisms (GCM) 10K type strain sequencing project: providing services to taxonomists for standard genome sequencing and annotation.</title>
        <authorList>
            <consortium name="The Broad Institute Genomics Platform"/>
            <consortium name="The Broad Institute Genome Sequencing Center for Infectious Disease"/>
            <person name="Wu L."/>
            <person name="Ma J."/>
        </authorList>
    </citation>
    <scope>NUCLEOTIDE SEQUENCE [LARGE SCALE GENOMIC DNA]</scope>
    <source>
        <strain evidence="3">XZYJT-10</strain>
    </source>
</reference>
<evidence type="ECO:0000259" key="1">
    <source>
        <dbReference type="Pfam" id="PF09350"/>
    </source>
</evidence>
<organism evidence="2 3">
    <name type="scientific">Paractinoplanes rhizophilus</name>
    <dbReference type="NCBI Taxonomy" id="1416877"/>
    <lineage>
        <taxon>Bacteria</taxon>
        <taxon>Bacillati</taxon>
        <taxon>Actinomycetota</taxon>
        <taxon>Actinomycetes</taxon>
        <taxon>Micromonosporales</taxon>
        <taxon>Micromonosporaceae</taxon>
        <taxon>Paractinoplanes</taxon>
    </lineage>
</organism>
<gene>
    <name evidence="2" type="ORF">ACFQS1_01290</name>
</gene>
<dbReference type="Pfam" id="PF09350">
    <property type="entry name" value="DJC28_CD"/>
    <property type="match status" value="1"/>
</dbReference>
<dbReference type="Proteomes" id="UP001596548">
    <property type="component" value="Unassembled WGS sequence"/>
</dbReference>
<comment type="caution">
    <text evidence="2">The sequence shown here is derived from an EMBL/GenBank/DDBJ whole genome shotgun (WGS) entry which is preliminary data.</text>
</comment>
<dbReference type="RefSeq" id="WP_378963981.1">
    <property type="nucleotide sequence ID" value="NZ_JBHTBJ010000001.1"/>
</dbReference>
<dbReference type="EMBL" id="JBHTBJ010000001">
    <property type="protein sequence ID" value="MFC7272601.1"/>
    <property type="molecule type" value="Genomic_DNA"/>
</dbReference>
<feature type="domain" description="DnaJ homologue subfamily C member 28 conserved" evidence="1">
    <location>
        <begin position="9"/>
        <end position="75"/>
    </location>
</feature>
<name>A0ABW2HI95_9ACTN</name>
<dbReference type="InterPro" id="IPR018961">
    <property type="entry name" value="DnaJ_homolog_subfam-C_membr-28"/>
</dbReference>
<proteinExistence type="predicted"/>
<accession>A0ABW2HI95</accession>
<sequence length="128" mass="14781">MVHWYESSIDRQLREARERGEFDNLEGAGKPLRGHGGEYEEDWWVKDWLAREGATAGVVPPTLALRREVEDAEARADRMTTEREVREYVADLNERIRKANVGLMDGPPVVLRPRDPDEVVAGWRERRG</sequence>
<keyword evidence="3" id="KW-1185">Reference proteome</keyword>
<evidence type="ECO:0000313" key="2">
    <source>
        <dbReference type="EMBL" id="MFC7272601.1"/>
    </source>
</evidence>
<evidence type="ECO:0000313" key="3">
    <source>
        <dbReference type="Proteomes" id="UP001596548"/>
    </source>
</evidence>
<protein>
    <submittedName>
        <fullName evidence="2">DUF1992 domain-containing protein</fullName>
    </submittedName>
</protein>